<dbReference type="Pfam" id="PF10646">
    <property type="entry name" value="Germane"/>
    <property type="match status" value="1"/>
</dbReference>
<accession>A0A542XHK9</accession>
<dbReference type="EMBL" id="BOQM01000011">
    <property type="protein sequence ID" value="GIM84734.1"/>
    <property type="molecule type" value="Genomic_DNA"/>
</dbReference>
<dbReference type="GeneID" id="93769722"/>
<dbReference type="PROSITE" id="PS51257">
    <property type="entry name" value="PROKAR_LIPOPROTEIN"/>
    <property type="match status" value="1"/>
</dbReference>
<dbReference type="AlphaFoldDB" id="A0A542XHK9"/>
<evidence type="ECO:0000313" key="5">
    <source>
        <dbReference type="Proteomes" id="UP000315983"/>
    </source>
</evidence>
<dbReference type="InterPro" id="IPR059026">
    <property type="entry name" value="LpqB_N"/>
</dbReference>
<dbReference type="EMBL" id="VFOL01000001">
    <property type="protein sequence ID" value="TQL35324.1"/>
    <property type="molecule type" value="Genomic_DNA"/>
</dbReference>
<evidence type="ECO:0000259" key="2">
    <source>
        <dbReference type="SMART" id="SM00909"/>
    </source>
</evidence>
<dbReference type="InterPro" id="IPR019606">
    <property type="entry name" value="GerMN"/>
</dbReference>
<evidence type="ECO:0000313" key="6">
    <source>
        <dbReference type="Proteomes" id="UP000677457"/>
    </source>
</evidence>
<dbReference type="SUPFAM" id="SSF82171">
    <property type="entry name" value="DPP6 N-terminal domain-like"/>
    <property type="match status" value="1"/>
</dbReference>
<dbReference type="InterPro" id="IPR018910">
    <property type="entry name" value="LpqB_C"/>
</dbReference>
<dbReference type="RefSeq" id="WP_018583337.1">
    <property type="nucleotide sequence ID" value="NZ_BOQM01000011.1"/>
</dbReference>
<dbReference type="Pfam" id="PF25976">
    <property type="entry name" value="LpqB_N"/>
    <property type="match status" value="1"/>
</dbReference>
<feature type="region of interest" description="Disordered" evidence="1">
    <location>
        <begin position="30"/>
        <end position="57"/>
    </location>
</feature>
<keyword evidence="6" id="KW-1185">Reference proteome</keyword>
<evidence type="ECO:0000256" key="1">
    <source>
        <dbReference type="SAM" id="MobiDB-lite"/>
    </source>
</evidence>
<proteinExistence type="predicted"/>
<organism evidence="4 5">
    <name type="scientific">Salinispora arenicola</name>
    <dbReference type="NCBI Taxonomy" id="168697"/>
    <lineage>
        <taxon>Bacteria</taxon>
        <taxon>Bacillati</taxon>
        <taxon>Actinomycetota</taxon>
        <taxon>Actinomycetes</taxon>
        <taxon>Micromonosporales</taxon>
        <taxon>Micromonosporaceae</taxon>
        <taxon>Salinispora</taxon>
    </lineage>
</organism>
<feature type="region of interest" description="Disordered" evidence="1">
    <location>
        <begin position="570"/>
        <end position="589"/>
    </location>
</feature>
<dbReference type="Proteomes" id="UP000315983">
    <property type="component" value="Unassembled WGS sequence"/>
</dbReference>
<reference evidence="4 5" key="1">
    <citation type="submission" date="2019-06" db="EMBL/GenBank/DDBJ databases">
        <title>Sequencing the genomes of 1000 actinobacteria strains.</title>
        <authorList>
            <person name="Klenk H.-P."/>
        </authorList>
    </citation>
    <scope>NUCLEOTIDE SEQUENCE [LARGE SCALE GENOMIC DNA]</scope>
    <source>
        <strain evidence="4 5">DSM 44819</strain>
    </source>
</reference>
<evidence type="ECO:0000313" key="3">
    <source>
        <dbReference type="EMBL" id="GIM84734.1"/>
    </source>
</evidence>
<reference evidence="3 6" key="2">
    <citation type="submission" date="2021-03" db="EMBL/GenBank/DDBJ databases">
        <title>Whole genome shotgun sequence of Salinispora arenicola NBRC 105043.</title>
        <authorList>
            <person name="Komaki H."/>
            <person name="Tamura T."/>
        </authorList>
    </citation>
    <scope>NUCLEOTIDE SEQUENCE [LARGE SCALE GENOMIC DNA]</scope>
    <source>
        <strain evidence="3 6">NBRC 105043</strain>
    </source>
</reference>
<name>A0A542XHK9_SALAC</name>
<dbReference type="SMART" id="SM00909">
    <property type="entry name" value="Germane"/>
    <property type="match status" value="1"/>
</dbReference>
<dbReference type="Proteomes" id="UP000677457">
    <property type="component" value="Unassembled WGS sequence"/>
</dbReference>
<protein>
    <submittedName>
        <fullName evidence="4">Sporulation and spore germination protein</fullName>
    </submittedName>
</protein>
<feature type="domain" description="GerMN" evidence="2">
    <location>
        <begin position="218"/>
        <end position="304"/>
    </location>
</feature>
<gene>
    <name evidence="4" type="ORF">FB564_0368</name>
    <name evidence="3" type="ORF">Sar04_18820</name>
</gene>
<evidence type="ECO:0000313" key="4">
    <source>
        <dbReference type="EMBL" id="TQL35324.1"/>
    </source>
</evidence>
<feature type="compositionally biased region" description="Low complexity" evidence="1">
    <location>
        <begin position="32"/>
        <end position="42"/>
    </location>
</feature>
<sequence>MSRRLLGCLFGGVVLATVAGCGIPGDTEVRIEGPGPAAEAGASSGGGVEPPPRKTAGSREEFVANFLSAAAGEPDGAYDRVRQFVVTEDRARLPQKEGSEVALTVVRLVEDPVIVPGPEEIRVTLKVQQVGQLTADGVLAPPEATPDTYDFGLRPISLEGGDETEWYVTDPPNMLLLSVDALNRYYTPRTIYFWSSDRLRLVPDQRYLARAVPDDRRVSEVVRWLVGGHSAWLKRAVSTLPDRTNLINNATRTDDRWEVNLDMAGADSARLELLATQLAWSLPELQGQLELKIRNQSQLVIDDVEQRRQKHPVYSIGAPQPFCVYEGAVRSLGPTGVPVVPAENDTVVSAGLSRSGQRVLAALVVETDDGRQRLAVGAGADPLTSFRASPETYQAVSRPVWLRSADSRRPVGLVVADGRLLRFDEAANLDQVQLSVEGVTAVAAALDGHRIAVVSDGALYVAAVSHDGDALAVGPLRLMPTSLTGLTAVDWYGENSLVVAGSKAGKRVLYEVGVDGARETELRATGATVTHLAAYPANPESYGSVMYEANGVAYRAFPFERINPDQVRGVEPTLTGTRPSAPSAPFLLF</sequence>
<comment type="caution">
    <text evidence="4">The sequence shown here is derived from an EMBL/GenBank/DDBJ whole genome shotgun (WGS) entry which is preliminary data.</text>
</comment>
<dbReference type="Pfam" id="PF10647">
    <property type="entry name" value="Gmad1"/>
    <property type="match status" value="1"/>
</dbReference>